<sequence>MNFQPAFFKDHWKAWLYGSSMGGLFTKDDIKYLKASTPPPEPFKVPSLKIIPPSVKSSQKHSKEDGGTSTKDKKTLSAMLSSWKSSVTKEKVKLSQTTADAGTIEKIPSRAQGQSHAKVPVLNVPTIPLKRGAMPPPAVIAEDTHVNV</sequence>
<evidence type="ECO:0000256" key="1">
    <source>
        <dbReference type="SAM" id="MobiDB-lite"/>
    </source>
</evidence>
<dbReference type="EMBL" id="KZ293733">
    <property type="protein sequence ID" value="PBK81191.1"/>
    <property type="molecule type" value="Genomic_DNA"/>
</dbReference>
<dbReference type="Proteomes" id="UP000217790">
    <property type="component" value="Unassembled WGS sequence"/>
</dbReference>
<feature type="compositionally biased region" description="Basic and acidic residues" evidence="1">
    <location>
        <begin position="61"/>
        <end position="75"/>
    </location>
</feature>
<proteinExistence type="predicted"/>
<organism evidence="2 3">
    <name type="scientific">Armillaria gallica</name>
    <name type="common">Bulbous honey fungus</name>
    <name type="synonym">Armillaria bulbosa</name>
    <dbReference type="NCBI Taxonomy" id="47427"/>
    <lineage>
        <taxon>Eukaryota</taxon>
        <taxon>Fungi</taxon>
        <taxon>Dikarya</taxon>
        <taxon>Basidiomycota</taxon>
        <taxon>Agaricomycotina</taxon>
        <taxon>Agaricomycetes</taxon>
        <taxon>Agaricomycetidae</taxon>
        <taxon>Agaricales</taxon>
        <taxon>Marasmiineae</taxon>
        <taxon>Physalacriaceae</taxon>
        <taxon>Armillaria</taxon>
    </lineage>
</organism>
<name>A0A2H3CDQ2_ARMGA</name>
<accession>A0A2H3CDQ2</accession>
<reference evidence="3" key="1">
    <citation type="journal article" date="2017" name="Nat. Ecol. Evol.">
        <title>Genome expansion and lineage-specific genetic innovations in the forest pathogenic fungi Armillaria.</title>
        <authorList>
            <person name="Sipos G."/>
            <person name="Prasanna A.N."/>
            <person name="Walter M.C."/>
            <person name="O'Connor E."/>
            <person name="Balint B."/>
            <person name="Krizsan K."/>
            <person name="Kiss B."/>
            <person name="Hess J."/>
            <person name="Varga T."/>
            <person name="Slot J."/>
            <person name="Riley R."/>
            <person name="Boka B."/>
            <person name="Rigling D."/>
            <person name="Barry K."/>
            <person name="Lee J."/>
            <person name="Mihaltcheva S."/>
            <person name="LaButti K."/>
            <person name="Lipzen A."/>
            <person name="Waldron R."/>
            <person name="Moloney N.M."/>
            <person name="Sperisen C."/>
            <person name="Kredics L."/>
            <person name="Vagvoelgyi C."/>
            <person name="Patrignani A."/>
            <person name="Fitzpatrick D."/>
            <person name="Nagy I."/>
            <person name="Doyle S."/>
            <person name="Anderson J.B."/>
            <person name="Grigoriev I.V."/>
            <person name="Gueldener U."/>
            <person name="Muensterkoetter M."/>
            <person name="Nagy L.G."/>
        </authorList>
    </citation>
    <scope>NUCLEOTIDE SEQUENCE [LARGE SCALE GENOMIC DNA]</scope>
    <source>
        <strain evidence="3">Ar21-2</strain>
    </source>
</reference>
<dbReference type="InParanoid" id="A0A2H3CDQ2"/>
<protein>
    <submittedName>
        <fullName evidence="2">Uncharacterized protein</fullName>
    </submittedName>
</protein>
<gene>
    <name evidence="2" type="ORF">ARMGADRAFT_1091480</name>
</gene>
<evidence type="ECO:0000313" key="3">
    <source>
        <dbReference type="Proteomes" id="UP000217790"/>
    </source>
</evidence>
<keyword evidence="3" id="KW-1185">Reference proteome</keyword>
<evidence type="ECO:0000313" key="2">
    <source>
        <dbReference type="EMBL" id="PBK81191.1"/>
    </source>
</evidence>
<feature type="region of interest" description="Disordered" evidence="1">
    <location>
        <begin position="37"/>
        <end position="75"/>
    </location>
</feature>
<dbReference type="AlphaFoldDB" id="A0A2H3CDQ2"/>